<accession>A0AA88MSA9</accession>
<reference evidence="7" key="1">
    <citation type="submission" date="2023-07" db="EMBL/GenBank/DDBJ databases">
        <title>Chromosome-level Genome Assembly of Striped Snakehead (Channa striata).</title>
        <authorList>
            <person name="Liu H."/>
        </authorList>
    </citation>
    <scope>NUCLEOTIDE SEQUENCE</scope>
    <source>
        <strain evidence="7">Gz</strain>
        <tissue evidence="7">Muscle</tissue>
    </source>
</reference>
<dbReference type="Proteomes" id="UP001187415">
    <property type="component" value="Unassembled WGS sequence"/>
</dbReference>
<dbReference type="PANTHER" id="PTHR21041:SF2">
    <property type="entry name" value="DENDRITIC CELL-SPECIFIC TRANSMEMBRANE PROTEIN"/>
    <property type="match status" value="1"/>
</dbReference>
<dbReference type="EMBL" id="JAUPFM010000008">
    <property type="protein sequence ID" value="KAK2844155.1"/>
    <property type="molecule type" value="Genomic_DNA"/>
</dbReference>
<keyword evidence="4 5" id="KW-0472">Membrane</keyword>
<feature type="transmembrane region" description="Helical" evidence="5">
    <location>
        <begin position="37"/>
        <end position="60"/>
    </location>
</feature>
<keyword evidence="2 5" id="KW-0812">Transmembrane</keyword>
<gene>
    <name evidence="7" type="ORF">Q5P01_010814</name>
</gene>
<protein>
    <recommendedName>
        <fullName evidence="6">Dendritic cell-specific transmembrane protein-like domain-containing protein</fullName>
    </recommendedName>
</protein>
<proteinExistence type="predicted"/>
<evidence type="ECO:0000256" key="3">
    <source>
        <dbReference type="ARBA" id="ARBA00022989"/>
    </source>
</evidence>
<feature type="transmembrane region" description="Helical" evidence="5">
    <location>
        <begin position="304"/>
        <end position="329"/>
    </location>
</feature>
<dbReference type="InterPro" id="IPR012858">
    <property type="entry name" value="DC_STAMP-like"/>
</dbReference>
<dbReference type="PANTHER" id="PTHR21041">
    <property type="entry name" value="DENDRITIC CELL-SPECIFIC TRANSMEMBRANE PROTEIN"/>
    <property type="match status" value="1"/>
</dbReference>
<feature type="domain" description="Dendritic cell-specific transmembrane protein-like" evidence="6">
    <location>
        <begin position="250"/>
        <end position="437"/>
    </location>
</feature>
<evidence type="ECO:0000256" key="1">
    <source>
        <dbReference type="ARBA" id="ARBA00004141"/>
    </source>
</evidence>
<feature type="transmembrane region" description="Helical" evidence="5">
    <location>
        <begin position="224"/>
        <end position="241"/>
    </location>
</feature>
<dbReference type="Pfam" id="PF07782">
    <property type="entry name" value="DC_STAMP"/>
    <property type="match status" value="1"/>
</dbReference>
<evidence type="ECO:0000256" key="5">
    <source>
        <dbReference type="SAM" id="Phobius"/>
    </source>
</evidence>
<comment type="caution">
    <text evidence="7">The sequence shown here is derived from an EMBL/GenBank/DDBJ whole genome shotgun (WGS) entry which is preliminary data.</text>
</comment>
<evidence type="ECO:0000313" key="7">
    <source>
        <dbReference type="EMBL" id="KAK2844155.1"/>
    </source>
</evidence>
<evidence type="ECO:0000313" key="8">
    <source>
        <dbReference type="Proteomes" id="UP001187415"/>
    </source>
</evidence>
<dbReference type="AlphaFoldDB" id="A0AA88MSA9"/>
<feature type="transmembrane region" description="Helical" evidence="5">
    <location>
        <begin position="387"/>
        <end position="409"/>
    </location>
</feature>
<evidence type="ECO:0000256" key="2">
    <source>
        <dbReference type="ARBA" id="ARBA00022692"/>
    </source>
</evidence>
<evidence type="ECO:0000256" key="4">
    <source>
        <dbReference type="ARBA" id="ARBA00023136"/>
    </source>
</evidence>
<feature type="transmembrane region" description="Helical" evidence="5">
    <location>
        <begin position="66"/>
        <end position="87"/>
    </location>
</feature>
<keyword evidence="3 5" id="KW-1133">Transmembrane helix</keyword>
<name>A0AA88MSA9_CHASR</name>
<keyword evidence="8" id="KW-1185">Reference proteome</keyword>
<sequence>MILSWFPAKQSLKDVCFLVVDVFTTGQREKGFNKSSVVLLLVCSFFSLLLSSLLWLYLLFSLDYETAVAGGVAGCFGVLLTVALFLSKRVRCSGTLFVISVFMKKSRNLLLTAGTSLVILKNIRNTLQNLTGLARSMVCNLEMKKAYITAHFSNCLEMLKWVEKMLKGITDFGLFKLDNQLEISHTLDSTEFSQKLSEAGQKLNETVKYVHSVMTTVSSVSDRMFPAISFFVLMMFIVLHIKKYCSDMKYKNRFVTGKFVCFDAKQRAEGKRHVLPLTPDEKKLYAVLPSAPPDARERRALLKFCVPVASHFLLWVLFIAVDVLLYYFINIVTTKLSELEPLHISWLTSITDIGSLFGIAISEENHKEDFSFSVTLFEKECLPAPTLLLHSCMFPLAVVLLCLIIMVLISAKVSQLRLLVCERFFPTAAEKRVEYLHALILRKRSKGRTQNKPRSLTSLIIKPHFWCPLLFRPKEPPESVV</sequence>
<dbReference type="GO" id="GO:0016020">
    <property type="term" value="C:membrane"/>
    <property type="evidence" value="ECO:0007669"/>
    <property type="project" value="UniProtKB-SubCell"/>
</dbReference>
<organism evidence="7 8">
    <name type="scientific">Channa striata</name>
    <name type="common">Snakehead murrel</name>
    <name type="synonym">Ophicephalus striatus</name>
    <dbReference type="NCBI Taxonomy" id="64152"/>
    <lineage>
        <taxon>Eukaryota</taxon>
        <taxon>Metazoa</taxon>
        <taxon>Chordata</taxon>
        <taxon>Craniata</taxon>
        <taxon>Vertebrata</taxon>
        <taxon>Euteleostomi</taxon>
        <taxon>Actinopterygii</taxon>
        <taxon>Neopterygii</taxon>
        <taxon>Teleostei</taxon>
        <taxon>Neoteleostei</taxon>
        <taxon>Acanthomorphata</taxon>
        <taxon>Anabantaria</taxon>
        <taxon>Anabantiformes</taxon>
        <taxon>Channoidei</taxon>
        <taxon>Channidae</taxon>
        <taxon>Channa</taxon>
    </lineage>
</organism>
<evidence type="ECO:0000259" key="6">
    <source>
        <dbReference type="Pfam" id="PF07782"/>
    </source>
</evidence>
<comment type="subcellular location">
    <subcellularLocation>
        <location evidence="1">Membrane</location>
        <topology evidence="1">Multi-pass membrane protein</topology>
    </subcellularLocation>
</comment>
<dbReference type="InterPro" id="IPR051856">
    <property type="entry name" value="CSR-E3_Ligase_Protein"/>
</dbReference>